<dbReference type="InterPro" id="IPR011867">
    <property type="entry name" value="ModB_ABC"/>
</dbReference>
<evidence type="ECO:0000256" key="6">
    <source>
        <dbReference type="ARBA" id="ARBA00022692"/>
    </source>
</evidence>
<dbReference type="RefSeq" id="WP_212120644.1">
    <property type="nucleotide sequence ID" value="NZ_JAGTPX020000023.1"/>
</dbReference>
<dbReference type="InterPro" id="IPR000515">
    <property type="entry name" value="MetI-like"/>
</dbReference>
<evidence type="ECO:0000256" key="3">
    <source>
        <dbReference type="ARBA" id="ARBA00022448"/>
    </source>
</evidence>
<dbReference type="EMBL" id="JAGTPX010000022">
    <property type="protein sequence ID" value="MBR8671490.1"/>
    <property type="molecule type" value="Genomic_DNA"/>
</dbReference>
<evidence type="ECO:0000256" key="1">
    <source>
        <dbReference type="ARBA" id="ARBA00004651"/>
    </source>
</evidence>
<comment type="subcellular location">
    <subcellularLocation>
        <location evidence="1 9">Cell membrane</location>
        <topology evidence="1 9">Multi-pass membrane protein</topology>
    </subcellularLocation>
</comment>
<sequence length="218" mass="23922">MLNDFLEPVLLSIEISLTSGIIVIVLGILMGWIMVNKTFRGKIIIETIILLPLVLSPTVIGFLLIVIFGKNSWLGEIIELVFHRSLLFTWWAAVIASAVVAFPLMYQAAKAGFHEVDKDIEGAALVDGASRFQVFLNISIPLASKILLAGSIMSFARALGEFGATLMFAGNIPGKTQTLPTAIYVAIDSGNMKMAWIWVITTILISFFMLFIIQCKKN</sequence>
<evidence type="ECO:0000256" key="9">
    <source>
        <dbReference type="RuleBase" id="RU363032"/>
    </source>
</evidence>
<feature type="domain" description="ABC transmembrane type-1" evidence="11">
    <location>
        <begin position="9"/>
        <end position="213"/>
    </location>
</feature>
<evidence type="ECO:0000256" key="8">
    <source>
        <dbReference type="ARBA" id="ARBA00023136"/>
    </source>
</evidence>
<evidence type="ECO:0000256" key="5">
    <source>
        <dbReference type="ARBA" id="ARBA00022505"/>
    </source>
</evidence>
<keyword evidence="7 9" id="KW-1133">Transmembrane helix</keyword>
<keyword evidence="8 9" id="KW-0472">Membrane</keyword>
<dbReference type="NCBIfam" id="TIGR02141">
    <property type="entry name" value="modB_ABC"/>
    <property type="match status" value="1"/>
</dbReference>
<protein>
    <recommendedName>
        <fullName evidence="10">Molybdenum transport system permease</fullName>
    </recommendedName>
</protein>
<evidence type="ECO:0000313" key="12">
    <source>
        <dbReference type="EMBL" id="MBR8671490.1"/>
    </source>
</evidence>
<feature type="transmembrane region" description="Helical" evidence="9">
    <location>
        <begin position="134"/>
        <end position="156"/>
    </location>
</feature>
<keyword evidence="4 10" id="KW-1003">Cell membrane</keyword>
<comment type="similarity">
    <text evidence="2 10">Belongs to the binding-protein-dependent transport system permease family. CysTW subfamily.</text>
</comment>
<keyword evidence="3 9" id="KW-0813">Transport</keyword>
<feature type="transmembrane region" description="Helical" evidence="9">
    <location>
        <begin position="195"/>
        <end position="213"/>
    </location>
</feature>
<name>A0A941JK74_NIACI</name>
<dbReference type="PROSITE" id="PS50928">
    <property type="entry name" value="ABC_TM1"/>
    <property type="match status" value="1"/>
</dbReference>
<evidence type="ECO:0000256" key="7">
    <source>
        <dbReference type="ARBA" id="ARBA00022989"/>
    </source>
</evidence>
<evidence type="ECO:0000256" key="2">
    <source>
        <dbReference type="ARBA" id="ARBA00007069"/>
    </source>
</evidence>
<evidence type="ECO:0000259" key="11">
    <source>
        <dbReference type="PROSITE" id="PS50928"/>
    </source>
</evidence>
<dbReference type="InterPro" id="IPR035906">
    <property type="entry name" value="MetI-like_sf"/>
</dbReference>
<dbReference type="SUPFAM" id="SSF161098">
    <property type="entry name" value="MetI-like"/>
    <property type="match status" value="1"/>
</dbReference>
<dbReference type="CDD" id="cd06261">
    <property type="entry name" value="TM_PBP2"/>
    <property type="match status" value="1"/>
</dbReference>
<feature type="transmembrane region" description="Helical" evidence="9">
    <location>
        <begin position="47"/>
        <end position="68"/>
    </location>
</feature>
<keyword evidence="5 10" id="KW-0500">Molybdenum</keyword>
<feature type="transmembrane region" description="Helical" evidence="9">
    <location>
        <begin position="88"/>
        <end position="106"/>
    </location>
</feature>
<dbReference type="PANTHER" id="PTHR30183">
    <property type="entry name" value="MOLYBDENUM TRANSPORT SYSTEM PERMEASE PROTEIN MODB"/>
    <property type="match status" value="1"/>
</dbReference>
<comment type="caution">
    <text evidence="12">The sequence shown here is derived from an EMBL/GenBank/DDBJ whole genome shotgun (WGS) entry which is preliminary data.</text>
</comment>
<organism evidence="12">
    <name type="scientific">Niallia circulans</name>
    <name type="common">Bacillus circulans</name>
    <dbReference type="NCBI Taxonomy" id="1397"/>
    <lineage>
        <taxon>Bacteria</taxon>
        <taxon>Bacillati</taxon>
        <taxon>Bacillota</taxon>
        <taxon>Bacilli</taxon>
        <taxon>Bacillales</taxon>
        <taxon>Bacillaceae</taxon>
        <taxon>Niallia</taxon>
    </lineage>
</organism>
<dbReference type="Gene3D" id="1.10.3720.10">
    <property type="entry name" value="MetI-like"/>
    <property type="match status" value="1"/>
</dbReference>
<dbReference type="Pfam" id="PF00528">
    <property type="entry name" value="BPD_transp_1"/>
    <property type="match status" value="1"/>
</dbReference>
<gene>
    <name evidence="12" type="primary">modB</name>
    <name evidence="12" type="ORF">KD144_18295</name>
</gene>
<evidence type="ECO:0000256" key="4">
    <source>
        <dbReference type="ARBA" id="ARBA00022475"/>
    </source>
</evidence>
<dbReference type="GO" id="GO:0005886">
    <property type="term" value="C:plasma membrane"/>
    <property type="evidence" value="ECO:0007669"/>
    <property type="project" value="UniProtKB-SubCell"/>
</dbReference>
<dbReference type="PANTHER" id="PTHR30183:SF3">
    <property type="entry name" value="MOLYBDENUM TRANSPORT SYSTEM PERMEASE PROTEIN MODB"/>
    <property type="match status" value="1"/>
</dbReference>
<proteinExistence type="inferred from homology"/>
<keyword evidence="6 9" id="KW-0812">Transmembrane</keyword>
<comment type="function">
    <text evidence="10">Part of the binding-protein-dependent transport system for molybdenum; probably responsible for the translocation of the substrate across the membrane.</text>
</comment>
<dbReference type="AlphaFoldDB" id="A0A941JK74"/>
<accession>A0A941JK74</accession>
<dbReference type="GO" id="GO:0015098">
    <property type="term" value="F:molybdate ion transmembrane transporter activity"/>
    <property type="evidence" value="ECO:0007669"/>
    <property type="project" value="UniProtKB-UniRule"/>
</dbReference>
<feature type="transmembrane region" description="Helical" evidence="9">
    <location>
        <begin position="15"/>
        <end position="35"/>
    </location>
</feature>
<evidence type="ECO:0000256" key="10">
    <source>
        <dbReference type="RuleBase" id="RU365097"/>
    </source>
</evidence>
<reference evidence="12" key="1">
    <citation type="submission" date="2021-04" db="EMBL/GenBank/DDBJ databases">
        <title>Genomic analysis of electroactive and textile dye degrading Bacillus circulans strain: DC10 isolated from constructed wetland-microbial fuel cells treating textile dye wastewaters.</title>
        <authorList>
            <person name="Patel D.U."/>
            <person name="Desai C.R."/>
        </authorList>
    </citation>
    <scope>NUCLEOTIDE SEQUENCE</scope>
    <source>
        <strain evidence="12">DC10</strain>
    </source>
</reference>